<evidence type="ECO:0000256" key="1">
    <source>
        <dbReference type="SAM" id="MobiDB-lite"/>
    </source>
</evidence>
<dbReference type="AlphaFoldDB" id="A0A2J7TC96"/>
<name>A0A2J7TC96_METSI</name>
<dbReference type="PROSITE" id="PS51257">
    <property type="entry name" value="PROKAR_LIPOPROTEIN"/>
    <property type="match status" value="1"/>
</dbReference>
<feature type="compositionally biased region" description="Pro residues" evidence="1">
    <location>
        <begin position="152"/>
        <end position="173"/>
    </location>
</feature>
<protein>
    <submittedName>
        <fullName evidence="3">Uncharacterized protein</fullName>
    </submittedName>
</protein>
<feature type="chain" id="PRO_5014402980" evidence="2">
    <location>
        <begin position="27"/>
        <end position="293"/>
    </location>
</feature>
<organism evidence="3 4">
    <name type="scientific">Methylocella silvestris</name>
    <dbReference type="NCBI Taxonomy" id="199596"/>
    <lineage>
        <taxon>Bacteria</taxon>
        <taxon>Pseudomonadati</taxon>
        <taxon>Pseudomonadota</taxon>
        <taxon>Alphaproteobacteria</taxon>
        <taxon>Hyphomicrobiales</taxon>
        <taxon>Beijerinckiaceae</taxon>
        <taxon>Methylocella</taxon>
    </lineage>
</organism>
<keyword evidence="2" id="KW-0732">Signal</keyword>
<dbReference type="RefSeq" id="WP_180982627.1">
    <property type="nucleotide sequence ID" value="NZ_PDZR01000034.1"/>
</dbReference>
<evidence type="ECO:0000313" key="4">
    <source>
        <dbReference type="Proteomes" id="UP000236286"/>
    </source>
</evidence>
<evidence type="ECO:0000256" key="2">
    <source>
        <dbReference type="SAM" id="SignalP"/>
    </source>
</evidence>
<evidence type="ECO:0000313" key="3">
    <source>
        <dbReference type="EMBL" id="PNG24385.1"/>
    </source>
</evidence>
<accession>A0A2J7TC96</accession>
<feature type="region of interest" description="Disordered" evidence="1">
    <location>
        <begin position="131"/>
        <end position="198"/>
    </location>
</feature>
<sequence>MIKKTSFKFGLAAAVALGAAATACFAAQAAQEMIDGVWLVQNPTLALRAADGSAPPLKPEAEKIYRERQAARAKGDASFDSATWCASLGAPRMFLVNYPFEIIVRPKHVAFLSDWNWWARIVYMPGSYDKNASAPPPPGISEARAGGGGPPAGGPPPGGPPPGGPAGGPPGGPPGFQFGAPGAAREPEPGSTGFAQGNWEGDTLVIKSDHFSGKTLIDSAGMPHSKDLKLIERVRLIAPDVLEDRIRFEDAETFTKPWEAVVIFKRQSKVSRGEDVCLDRIQAGEPAVRESKE</sequence>
<dbReference type="EMBL" id="PDZR01000034">
    <property type="protein sequence ID" value="PNG24385.1"/>
    <property type="molecule type" value="Genomic_DNA"/>
</dbReference>
<feature type="signal peptide" evidence="2">
    <location>
        <begin position="1"/>
        <end position="26"/>
    </location>
</feature>
<dbReference type="Proteomes" id="UP000236286">
    <property type="component" value="Unassembled WGS sequence"/>
</dbReference>
<reference evidence="3 4" key="1">
    <citation type="submission" date="2017-10" db="EMBL/GenBank/DDBJ databases">
        <title>Genome announcement of Methylocella silvestris TVC from permafrost.</title>
        <authorList>
            <person name="Wang J."/>
            <person name="Geng K."/>
            <person name="Ul-Haque F."/>
            <person name="Crombie A.T."/>
            <person name="Street L.E."/>
            <person name="Wookey P.A."/>
            <person name="Murrell J.C."/>
            <person name="Pratscher J."/>
        </authorList>
    </citation>
    <scope>NUCLEOTIDE SEQUENCE [LARGE SCALE GENOMIC DNA]</scope>
    <source>
        <strain evidence="3 4">TVC</strain>
    </source>
</reference>
<gene>
    <name evidence="3" type="ORF">CR492_19045</name>
</gene>
<feature type="compositionally biased region" description="Low complexity" evidence="1">
    <location>
        <begin position="175"/>
        <end position="184"/>
    </location>
</feature>
<proteinExistence type="predicted"/>
<comment type="caution">
    <text evidence="3">The sequence shown here is derived from an EMBL/GenBank/DDBJ whole genome shotgun (WGS) entry which is preliminary data.</text>
</comment>